<protein>
    <submittedName>
        <fullName evidence="1">Uncharacterized protein</fullName>
    </submittedName>
</protein>
<dbReference type="RefSeq" id="WP_204403155.1">
    <property type="nucleotide sequence ID" value="NZ_JAFBEE010000016.1"/>
</dbReference>
<comment type="caution">
    <text evidence="1">The sequence shown here is derived from an EMBL/GenBank/DDBJ whole genome shotgun (WGS) entry which is preliminary data.</text>
</comment>
<reference evidence="1 2" key="1">
    <citation type="submission" date="2021-01" db="EMBL/GenBank/DDBJ databases">
        <title>Genomic Encyclopedia of Type Strains, Phase IV (KMG-IV): sequencing the most valuable type-strain genomes for metagenomic binning, comparative biology and taxonomic classification.</title>
        <authorList>
            <person name="Goeker M."/>
        </authorList>
    </citation>
    <scope>NUCLEOTIDE SEQUENCE [LARGE SCALE GENOMIC DNA]</scope>
    <source>
        <strain evidence="1 2">DSM 25890</strain>
    </source>
</reference>
<proteinExistence type="predicted"/>
<evidence type="ECO:0000313" key="1">
    <source>
        <dbReference type="EMBL" id="MBM7615675.1"/>
    </source>
</evidence>
<name>A0ABS2NRT1_9FIRM</name>
<dbReference type="EMBL" id="JAFBEE010000016">
    <property type="protein sequence ID" value="MBM7615675.1"/>
    <property type="molecule type" value="Genomic_DNA"/>
</dbReference>
<accession>A0ABS2NRT1</accession>
<keyword evidence="2" id="KW-1185">Reference proteome</keyword>
<gene>
    <name evidence="1" type="ORF">JOC73_002249</name>
</gene>
<dbReference type="Proteomes" id="UP001314796">
    <property type="component" value="Unassembled WGS sequence"/>
</dbReference>
<organism evidence="1 2">
    <name type="scientific">Alkaliphilus hydrothermalis</name>
    <dbReference type="NCBI Taxonomy" id="1482730"/>
    <lineage>
        <taxon>Bacteria</taxon>
        <taxon>Bacillati</taxon>
        <taxon>Bacillota</taxon>
        <taxon>Clostridia</taxon>
        <taxon>Peptostreptococcales</taxon>
        <taxon>Natronincolaceae</taxon>
        <taxon>Alkaliphilus</taxon>
    </lineage>
</organism>
<sequence length="82" mass="9156">MWVSEAVDRSWETTPNVYWNTNFTTSASDASSQYTSEAAASVIVTKGHRIKAISKYDTTYYKPTGSYQTKSSLAGVIIYPQF</sequence>
<evidence type="ECO:0000313" key="2">
    <source>
        <dbReference type="Proteomes" id="UP001314796"/>
    </source>
</evidence>